<evidence type="ECO:0000259" key="2">
    <source>
        <dbReference type="Pfam" id="PF00892"/>
    </source>
</evidence>
<gene>
    <name evidence="3" type="ORF">SAMN05878503_10314</name>
</gene>
<dbReference type="OrthoDB" id="7165334at2"/>
<feature type="transmembrane region" description="Helical" evidence="1">
    <location>
        <begin position="98"/>
        <end position="115"/>
    </location>
</feature>
<proteinExistence type="predicted"/>
<feature type="transmembrane region" description="Helical" evidence="1">
    <location>
        <begin position="73"/>
        <end position="92"/>
    </location>
</feature>
<feature type="transmembrane region" description="Helical" evidence="1">
    <location>
        <begin position="34"/>
        <end position="52"/>
    </location>
</feature>
<dbReference type="Pfam" id="PF00892">
    <property type="entry name" value="EamA"/>
    <property type="match status" value="2"/>
</dbReference>
<evidence type="ECO:0000313" key="3">
    <source>
        <dbReference type="EMBL" id="SNX69029.1"/>
    </source>
</evidence>
<feature type="transmembrane region" description="Helical" evidence="1">
    <location>
        <begin position="262"/>
        <end position="279"/>
    </location>
</feature>
<feature type="transmembrane region" description="Helical" evidence="1">
    <location>
        <begin position="177"/>
        <end position="201"/>
    </location>
</feature>
<dbReference type="Proteomes" id="UP000219467">
    <property type="component" value="Unassembled WGS sequence"/>
</dbReference>
<keyword evidence="1" id="KW-0472">Membrane</keyword>
<evidence type="ECO:0000256" key="1">
    <source>
        <dbReference type="SAM" id="Phobius"/>
    </source>
</evidence>
<accession>A0A285CNA9</accession>
<feature type="transmembrane region" description="Helical" evidence="1">
    <location>
        <begin position="207"/>
        <end position="227"/>
    </location>
</feature>
<dbReference type="PANTHER" id="PTHR22911">
    <property type="entry name" value="ACYL-MALONYL CONDENSING ENZYME-RELATED"/>
    <property type="match status" value="1"/>
</dbReference>
<name>A0A285CNA9_9RHOB</name>
<dbReference type="SUPFAM" id="SSF103481">
    <property type="entry name" value="Multidrug resistance efflux transporter EmrE"/>
    <property type="match status" value="2"/>
</dbReference>
<dbReference type="AlphaFoldDB" id="A0A285CNA9"/>
<dbReference type="InterPro" id="IPR000620">
    <property type="entry name" value="EamA_dom"/>
</dbReference>
<keyword evidence="1" id="KW-1133">Transmembrane helix</keyword>
<feature type="transmembrane region" description="Helical" evidence="1">
    <location>
        <begin position="122"/>
        <end position="141"/>
    </location>
</feature>
<reference evidence="4" key="1">
    <citation type="submission" date="2017-08" db="EMBL/GenBank/DDBJ databases">
        <authorList>
            <person name="Varghese N."/>
            <person name="Submissions S."/>
        </authorList>
    </citation>
    <scope>NUCLEOTIDE SEQUENCE [LARGE SCALE GENOMIC DNA]</scope>
    <source>
        <strain evidence="4">JA234</strain>
    </source>
</reference>
<keyword evidence="4" id="KW-1185">Reference proteome</keyword>
<dbReference type="EMBL" id="OAOQ01000003">
    <property type="protein sequence ID" value="SNX69029.1"/>
    <property type="molecule type" value="Genomic_DNA"/>
</dbReference>
<dbReference type="RefSeq" id="WP_097029495.1">
    <property type="nucleotide sequence ID" value="NZ_OAOQ01000003.1"/>
</dbReference>
<protein>
    <submittedName>
        <fullName evidence="3">Drug/metabolite transporter (DMT)-like permease</fullName>
    </submittedName>
</protein>
<dbReference type="InterPro" id="IPR037185">
    <property type="entry name" value="EmrE-like"/>
</dbReference>
<feature type="transmembrane region" description="Helical" evidence="1">
    <location>
        <begin position="239"/>
        <end position="256"/>
    </location>
</feature>
<organism evidence="3 4">
    <name type="scientific">Cereibacter ovatus</name>
    <dbReference type="NCBI Taxonomy" id="439529"/>
    <lineage>
        <taxon>Bacteria</taxon>
        <taxon>Pseudomonadati</taxon>
        <taxon>Pseudomonadota</taxon>
        <taxon>Alphaproteobacteria</taxon>
        <taxon>Rhodobacterales</taxon>
        <taxon>Paracoccaceae</taxon>
        <taxon>Cereibacter</taxon>
    </lineage>
</organism>
<feature type="transmembrane region" description="Helical" evidence="1">
    <location>
        <begin position="147"/>
        <end position="165"/>
    </location>
</feature>
<feature type="domain" description="EamA" evidence="2">
    <location>
        <begin position="5"/>
        <end position="137"/>
    </location>
</feature>
<keyword evidence="1" id="KW-0812">Transmembrane</keyword>
<dbReference type="PANTHER" id="PTHR22911:SF135">
    <property type="entry name" value="BLR4310 PROTEIN"/>
    <property type="match status" value="1"/>
</dbReference>
<evidence type="ECO:0000313" key="4">
    <source>
        <dbReference type="Proteomes" id="UP000219467"/>
    </source>
</evidence>
<feature type="domain" description="EamA" evidence="2">
    <location>
        <begin position="147"/>
        <end position="273"/>
    </location>
</feature>
<dbReference type="GO" id="GO:0016020">
    <property type="term" value="C:membrane"/>
    <property type="evidence" value="ECO:0007669"/>
    <property type="project" value="InterPro"/>
</dbReference>
<sequence>MENIRGIVMMVVSMAGFAMEDMFVKLAAAHMPTGQILLFLGGLGAPLFWALARREGKKVLSREALAGPILWRNAGEMVGTAAFVTALALTPISSASAILQATPLAVTFGAALVLGEKVGWRRWMAIAAGFLGVLVVIRPGLEGFELASLWAVLGVAGLATRDLATRRVAASTSSMQVGAWAFLTVAAVGAGMLMLGGGAVWPSPGQVGLLLGALGFGFGAYWALILATRAGDVSAIVPFRYTRLIFAMIIGGLIFHERPDGWMLAGAGLIIGSGLYSFMREQRLRRLSMRPAAE</sequence>